<dbReference type="EMBL" id="KZ503090">
    <property type="protein sequence ID" value="PKU68487.1"/>
    <property type="molecule type" value="Genomic_DNA"/>
</dbReference>
<keyword evidence="3" id="KW-1185">Reference proteome</keyword>
<reference evidence="2 3" key="1">
    <citation type="journal article" date="2016" name="Sci. Rep.">
        <title>The Dendrobium catenatum Lindl. genome sequence provides insights into polysaccharide synthase, floral development and adaptive evolution.</title>
        <authorList>
            <person name="Zhang G.Q."/>
            <person name="Xu Q."/>
            <person name="Bian C."/>
            <person name="Tsai W.C."/>
            <person name="Yeh C.M."/>
            <person name="Liu K.W."/>
            <person name="Yoshida K."/>
            <person name="Zhang L.S."/>
            <person name="Chang S.B."/>
            <person name="Chen F."/>
            <person name="Shi Y."/>
            <person name="Su Y.Y."/>
            <person name="Zhang Y.Q."/>
            <person name="Chen L.J."/>
            <person name="Yin Y."/>
            <person name="Lin M."/>
            <person name="Huang H."/>
            <person name="Deng H."/>
            <person name="Wang Z.W."/>
            <person name="Zhu S.L."/>
            <person name="Zhao X."/>
            <person name="Deng C."/>
            <person name="Niu S.C."/>
            <person name="Huang J."/>
            <person name="Wang M."/>
            <person name="Liu G.H."/>
            <person name="Yang H.J."/>
            <person name="Xiao X.J."/>
            <person name="Hsiao Y.Y."/>
            <person name="Wu W.L."/>
            <person name="Chen Y.Y."/>
            <person name="Mitsuda N."/>
            <person name="Ohme-Takagi M."/>
            <person name="Luo Y.B."/>
            <person name="Van de Peer Y."/>
            <person name="Liu Z.J."/>
        </authorList>
    </citation>
    <scope>NUCLEOTIDE SEQUENCE [LARGE SCALE GENOMIC DNA]</scope>
    <source>
        <tissue evidence="2">The whole plant</tissue>
    </source>
</reference>
<reference evidence="2 3" key="2">
    <citation type="journal article" date="2017" name="Nature">
        <title>The Apostasia genome and the evolution of orchids.</title>
        <authorList>
            <person name="Zhang G.Q."/>
            <person name="Liu K.W."/>
            <person name="Li Z."/>
            <person name="Lohaus R."/>
            <person name="Hsiao Y.Y."/>
            <person name="Niu S.C."/>
            <person name="Wang J.Y."/>
            <person name="Lin Y.C."/>
            <person name="Xu Q."/>
            <person name="Chen L.J."/>
            <person name="Yoshida K."/>
            <person name="Fujiwara S."/>
            <person name="Wang Z.W."/>
            <person name="Zhang Y.Q."/>
            <person name="Mitsuda N."/>
            <person name="Wang M."/>
            <person name="Liu G.H."/>
            <person name="Pecoraro L."/>
            <person name="Huang H.X."/>
            <person name="Xiao X.J."/>
            <person name="Lin M."/>
            <person name="Wu X.Y."/>
            <person name="Wu W.L."/>
            <person name="Chen Y.Y."/>
            <person name="Chang S.B."/>
            <person name="Sakamoto S."/>
            <person name="Ohme-Takagi M."/>
            <person name="Yagi M."/>
            <person name="Zeng S.J."/>
            <person name="Shen C.Y."/>
            <person name="Yeh C.M."/>
            <person name="Luo Y.B."/>
            <person name="Tsai W.C."/>
            <person name="Van de Peer Y."/>
            <person name="Liu Z.J."/>
        </authorList>
    </citation>
    <scope>NUCLEOTIDE SEQUENCE [LARGE SCALE GENOMIC DNA]</scope>
    <source>
        <tissue evidence="2">The whole plant</tissue>
    </source>
</reference>
<dbReference type="Proteomes" id="UP000233837">
    <property type="component" value="Unassembled WGS sequence"/>
</dbReference>
<organism evidence="2 3">
    <name type="scientific">Dendrobium catenatum</name>
    <dbReference type="NCBI Taxonomy" id="906689"/>
    <lineage>
        <taxon>Eukaryota</taxon>
        <taxon>Viridiplantae</taxon>
        <taxon>Streptophyta</taxon>
        <taxon>Embryophyta</taxon>
        <taxon>Tracheophyta</taxon>
        <taxon>Spermatophyta</taxon>
        <taxon>Magnoliopsida</taxon>
        <taxon>Liliopsida</taxon>
        <taxon>Asparagales</taxon>
        <taxon>Orchidaceae</taxon>
        <taxon>Epidendroideae</taxon>
        <taxon>Malaxideae</taxon>
        <taxon>Dendrobiinae</taxon>
        <taxon>Dendrobium</taxon>
    </lineage>
</organism>
<evidence type="ECO:0000313" key="3">
    <source>
        <dbReference type="Proteomes" id="UP000233837"/>
    </source>
</evidence>
<dbReference type="AlphaFoldDB" id="A0A2I0VYJ3"/>
<feature type="region of interest" description="Disordered" evidence="1">
    <location>
        <begin position="48"/>
        <end position="68"/>
    </location>
</feature>
<proteinExistence type="predicted"/>
<accession>A0A2I0VYJ3</accession>
<gene>
    <name evidence="2" type="primary">MBF1C</name>
    <name evidence="2" type="ORF">MA16_Dca027884</name>
</gene>
<feature type="compositionally biased region" description="Polar residues" evidence="1">
    <location>
        <begin position="50"/>
        <end position="60"/>
    </location>
</feature>
<evidence type="ECO:0000256" key="1">
    <source>
        <dbReference type="SAM" id="MobiDB-lite"/>
    </source>
</evidence>
<name>A0A2I0VYJ3_9ASPA</name>
<evidence type="ECO:0000313" key="2">
    <source>
        <dbReference type="EMBL" id="PKU68487.1"/>
    </source>
</evidence>
<sequence>MSLKISSKIQQMVSELGIWRRIVRGLLVRNEDQVGFLIETVKKFDVGSNKKGSSIASQPAMNVRKLDE</sequence>
<protein>
    <submittedName>
        <fullName evidence="2">Multiprotein-bridging factor 1c</fullName>
    </submittedName>
</protein>